<dbReference type="RefSeq" id="WP_037257804.1">
    <property type="nucleotide sequence ID" value="NZ_JALZ01000001.1"/>
</dbReference>
<dbReference type="PATRIC" id="fig|1449350.3.peg.404"/>
<name>X7EL47_9RHOB</name>
<comment type="caution">
    <text evidence="4">The sequence shown here is derived from an EMBL/GenBank/DDBJ whole genome shotgun (WGS) entry which is preliminary data.</text>
</comment>
<reference evidence="4 5" key="1">
    <citation type="submission" date="2014-01" db="EMBL/GenBank/DDBJ databases">
        <title>Roseivivax halodurans JCM 10272 Genome Sequencing.</title>
        <authorList>
            <person name="Lai Q."/>
            <person name="Li G."/>
            <person name="Shao Z."/>
        </authorList>
    </citation>
    <scope>NUCLEOTIDE SEQUENCE [LARGE SCALE GENOMIC DNA]</scope>
    <source>
        <strain evidence="4 5">JCM 10272</strain>
    </source>
</reference>
<evidence type="ECO:0000313" key="4">
    <source>
        <dbReference type="EMBL" id="ETX16620.1"/>
    </source>
</evidence>
<evidence type="ECO:0000259" key="3">
    <source>
        <dbReference type="Pfam" id="PF00496"/>
    </source>
</evidence>
<dbReference type="GO" id="GO:0015833">
    <property type="term" value="P:peptide transport"/>
    <property type="evidence" value="ECO:0007669"/>
    <property type="project" value="TreeGrafter"/>
</dbReference>
<dbReference type="InterPro" id="IPR039424">
    <property type="entry name" value="SBP_5"/>
</dbReference>
<comment type="subcellular location">
    <subcellularLocation>
        <location evidence="1">Periplasm</location>
    </subcellularLocation>
</comment>
<dbReference type="Gene3D" id="3.40.190.10">
    <property type="entry name" value="Periplasmic binding protein-like II"/>
    <property type="match status" value="1"/>
</dbReference>
<organism evidence="4 5">
    <name type="scientific">Roseivivax halodurans JCM 10272</name>
    <dbReference type="NCBI Taxonomy" id="1449350"/>
    <lineage>
        <taxon>Bacteria</taxon>
        <taxon>Pseudomonadati</taxon>
        <taxon>Pseudomonadota</taxon>
        <taxon>Alphaproteobacteria</taxon>
        <taxon>Rhodobacterales</taxon>
        <taxon>Roseobacteraceae</taxon>
        <taxon>Roseivivax</taxon>
    </lineage>
</organism>
<evidence type="ECO:0000256" key="1">
    <source>
        <dbReference type="ARBA" id="ARBA00004418"/>
    </source>
</evidence>
<dbReference type="OrthoDB" id="9803988at2"/>
<dbReference type="AlphaFoldDB" id="X7EL47"/>
<keyword evidence="5" id="KW-1185">Reference proteome</keyword>
<dbReference type="CDD" id="cd08503">
    <property type="entry name" value="PBP2_NikA_DppA_OppA_like_17"/>
    <property type="match status" value="1"/>
</dbReference>
<protein>
    <submittedName>
        <fullName evidence="4">Diguanylate cyclase</fullName>
    </submittedName>
</protein>
<dbReference type="GO" id="GO:0043190">
    <property type="term" value="C:ATP-binding cassette (ABC) transporter complex"/>
    <property type="evidence" value="ECO:0007669"/>
    <property type="project" value="InterPro"/>
</dbReference>
<proteinExistence type="inferred from homology"/>
<evidence type="ECO:0000313" key="5">
    <source>
        <dbReference type="Proteomes" id="UP000022447"/>
    </source>
</evidence>
<dbReference type="InterPro" id="IPR006311">
    <property type="entry name" value="TAT_signal"/>
</dbReference>
<dbReference type="PANTHER" id="PTHR30290">
    <property type="entry name" value="PERIPLASMIC BINDING COMPONENT OF ABC TRANSPORTER"/>
    <property type="match status" value="1"/>
</dbReference>
<dbReference type="InterPro" id="IPR030678">
    <property type="entry name" value="Peptide/Ni-bd"/>
</dbReference>
<comment type="similarity">
    <text evidence="2">Belongs to the bacterial solute-binding protein 5 family.</text>
</comment>
<dbReference type="GO" id="GO:0030288">
    <property type="term" value="C:outer membrane-bounded periplasmic space"/>
    <property type="evidence" value="ECO:0007669"/>
    <property type="project" value="UniProtKB-ARBA"/>
</dbReference>
<dbReference type="STRING" id="1449350.OCH239_02000"/>
<dbReference type="SUPFAM" id="SSF53850">
    <property type="entry name" value="Periplasmic binding protein-like II"/>
    <property type="match status" value="1"/>
</dbReference>
<dbReference type="EMBL" id="JALZ01000001">
    <property type="protein sequence ID" value="ETX16620.1"/>
    <property type="molecule type" value="Genomic_DNA"/>
</dbReference>
<accession>X7EL47</accession>
<dbReference type="Gene3D" id="3.10.105.10">
    <property type="entry name" value="Dipeptide-binding Protein, Domain 3"/>
    <property type="match status" value="1"/>
</dbReference>
<dbReference type="PROSITE" id="PS51318">
    <property type="entry name" value="TAT"/>
    <property type="match status" value="1"/>
</dbReference>
<dbReference type="PIRSF" id="PIRSF002741">
    <property type="entry name" value="MppA"/>
    <property type="match status" value="1"/>
</dbReference>
<dbReference type="Pfam" id="PF00496">
    <property type="entry name" value="SBP_bac_5"/>
    <property type="match status" value="1"/>
</dbReference>
<dbReference type="Proteomes" id="UP000022447">
    <property type="component" value="Unassembled WGS sequence"/>
</dbReference>
<evidence type="ECO:0000256" key="2">
    <source>
        <dbReference type="ARBA" id="ARBA00005695"/>
    </source>
</evidence>
<dbReference type="GO" id="GO:1904680">
    <property type="term" value="F:peptide transmembrane transporter activity"/>
    <property type="evidence" value="ECO:0007669"/>
    <property type="project" value="TreeGrafter"/>
</dbReference>
<sequence length="552" mass="60651">MRPRGRVHPALPGLAREVRAGELSRREFLTRATALGVSVSAAYAAGFLPAAAQETSARRSGGTLRIQQDVRPLKDPRTFDWPEIANVARGWLEYLVEYQADGTLRGMLLSDWQVNEDASEYVLVPREGVTWNDGTAFGAEDVARMFDYWCDGSVEGNVMAASLSSLKDPETNRLAEDAVTIEEGAVRLRLRRPDATLMVSLADYPAAVVPAEFDPETMLEAPKGTGPYVPESLTPGEAAVLVRAEGHVWWGEDLPGWGPATLDRIEFVDLGTDPATWVRAIEDDRIDMLYENVGRFIEEAEALGWTHSEVTTAATVVLRGNQTAEVNGRTPYADRDVRAALALAVDNAVCLELGYDGFGEVAANHHVAPIQPDYADIGPSDFDPVQARATLIKAGLQDFEHEIITLDDGVTRRTGAAIEALLLDAGIRATHTALPGSRFWSEWKSFPLSITEWYHRPLGVQIMALAYRSGAVWNETGYANPDFDAALDRALTIADAEERVAVMVELETMLREDAVIVQPYWRSLVRHYRPEVVGAEMHPSFAIHLYALGLAE</sequence>
<dbReference type="eggNOG" id="COG0747">
    <property type="taxonomic scope" value="Bacteria"/>
</dbReference>
<feature type="domain" description="Solute-binding protein family 5" evidence="3">
    <location>
        <begin position="105"/>
        <end position="457"/>
    </location>
</feature>
<dbReference type="InterPro" id="IPR000914">
    <property type="entry name" value="SBP_5_dom"/>
</dbReference>
<gene>
    <name evidence="4" type="ORF">OCH239_02000</name>
</gene>